<dbReference type="EMBL" id="BOPD01000010">
    <property type="protein sequence ID" value="GIJ32538.1"/>
    <property type="molecule type" value="Genomic_DNA"/>
</dbReference>
<comment type="caution">
    <text evidence="1">The sequence shown here is derived from an EMBL/GenBank/DDBJ whole genome shotgun (WGS) entry which is preliminary data.</text>
</comment>
<protein>
    <submittedName>
        <fullName evidence="1">Uncharacterized protein</fullName>
    </submittedName>
</protein>
<evidence type="ECO:0000313" key="2">
    <source>
        <dbReference type="Proteomes" id="UP000607311"/>
    </source>
</evidence>
<name>A0A9W5XKB2_9ACTN</name>
<sequence length="173" mass="18304">MRDRPFANWTTRRVRAAGDPAVHPAVRGGQGGAVPRGVRHAALVTALAAVLAGTGCAPEPVAEPPPPATGTSPPNTLAKVDVGDALTVTATVDRVIDERALVVRDVDLADRTLLVLTRQAVEAAPPQLLSVEGTVVRFSYRSLAARHHLTDRAAYRPFEGQKALVASQVTVWR</sequence>
<evidence type="ECO:0000313" key="1">
    <source>
        <dbReference type="EMBL" id="GIJ32538.1"/>
    </source>
</evidence>
<proteinExistence type="predicted"/>
<organism evidence="1 2">
    <name type="scientific">Micromonospora sediminimaris</name>
    <dbReference type="NCBI Taxonomy" id="547162"/>
    <lineage>
        <taxon>Bacteria</taxon>
        <taxon>Bacillati</taxon>
        <taxon>Actinomycetota</taxon>
        <taxon>Actinomycetes</taxon>
        <taxon>Micromonosporales</taxon>
        <taxon>Micromonosporaceae</taxon>
        <taxon>Micromonospora</taxon>
    </lineage>
</organism>
<dbReference type="AlphaFoldDB" id="A0A9W5XKB2"/>
<dbReference type="RefSeq" id="WP_139233177.1">
    <property type="nucleotide sequence ID" value="NZ_BOPD01000010.1"/>
</dbReference>
<gene>
    <name evidence="1" type="ORF">Vse01_16860</name>
</gene>
<reference evidence="1" key="1">
    <citation type="submission" date="2021-01" db="EMBL/GenBank/DDBJ databases">
        <title>Whole genome shotgun sequence of Verrucosispora sediminis NBRC 107745.</title>
        <authorList>
            <person name="Komaki H."/>
            <person name="Tamura T."/>
        </authorList>
    </citation>
    <scope>NUCLEOTIDE SEQUENCE</scope>
    <source>
        <strain evidence="1">NBRC 107745</strain>
    </source>
</reference>
<keyword evidence="2" id="KW-1185">Reference proteome</keyword>
<dbReference type="Proteomes" id="UP000607311">
    <property type="component" value="Unassembled WGS sequence"/>
</dbReference>
<dbReference type="OrthoDB" id="3403101at2"/>
<accession>A0A9W5XKB2</accession>